<feature type="non-terminal residue" evidence="1">
    <location>
        <position position="1"/>
    </location>
</feature>
<evidence type="ECO:0000313" key="1">
    <source>
        <dbReference type="EMBL" id="GAH48990.1"/>
    </source>
</evidence>
<feature type="non-terminal residue" evidence="1">
    <location>
        <position position="296"/>
    </location>
</feature>
<dbReference type="AlphaFoldDB" id="X1GVZ0"/>
<dbReference type="SUPFAM" id="SSF101478">
    <property type="entry name" value="ADP-ribosylglycohydrolase"/>
    <property type="match status" value="1"/>
</dbReference>
<proteinExistence type="predicted"/>
<comment type="caution">
    <text evidence="1">The sequence shown here is derived from an EMBL/GenBank/DDBJ whole genome shotgun (WGS) entry which is preliminary data.</text>
</comment>
<dbReference type="InterPro" id="IPR036705">
    <property type="entry name" value="Ribosyl_crysJ1_sf"/>
</dbReference>
<dbReference type="EMBL" id="BARU01017786">
    <property type="protein sequence ID" value="GAH48990.1"/>
    <property type="molecule type" value="Genomic_DNA"/>
</dbReference>
<dbReference type="Pfam" id="PF03747">
    <property type="entry name" value="ADP_ribosyl_GH"/>
    <property type="match status" value="1"/>
</dbReference>
<organism evidence="1">
    <name type="scientific">marine sediment metagenome</name>
    <dbReference type="NCBI Taxonomy" id="412755"/>
    <lineage>
        <taxon>unclassified sequences</taxon>
        <taxon>metagenomes</taxon>
        <taxon>ecological metagenomes</taxon>
    </lineage>
</organism>
<name>X1GVZ0_9ZZZZ</name>
<accession>X1GVZ0</accession>
<sequence length="296" mass="33463">DYTPALPEGARTDDDTDIEWVYIVAMQRGRTIMLSPEQITMLWKKHINQRIWCSNLYVRRLMDIGINPSLTGNLALNPWANFNISGQFICETFGLIAPAMPQTAARIGLNYTHVSIDGEPAQTTQLFTAMIATAFITDNIDDILDAGLDSIDPNSRILPIISDVRDWYRQFPNDWRTTRRLIRNKYTLYESRTRNQNGYELCTAATVASLLYGQGDLVRTLTNAFNFGWDADNNAATAATIVGVTKGYRWMRQQGWNIKDCYRNTTRPSMPDNETITSFAARIVEVAGLVITEMVA</sequence>
<gene>
    <name evidence="1" type="ORF">S03H2_29462</name>
</gene>
<dbReference type="Gene3D" id="1.10.4080.10">
    <property type="entry name" value="ADP-ribosylation/Crystallin J1"/>
    <property type="match status" value="1"/>
</dbReference>
<reference evidence="1" key="1">
    <citation type="journal article" date="2014" name="Front. Microbiol.">
        <title>High frequency of phylogenetically diverse reductive dehalogenase-homologous genes in deep subseafloor sedimentary metagenomes.</title>
        <authorList>
            <person name="Kawai M."/>
            <person name="Futagami T."/>
            <person name="Toyoda A."/>
            <person name="Takaki Y."/>
            <person name="Nishi S."/>
            <person name="Hori S."/>
            <person name="Arai W."/>
            <person name="Tsubouchi T."/>
            <person name="Morono Y."/>
            <person name="Uchiyama I."/>
            <person name="Ito T."/>
            <person name="Fujiyama A."/>
            <person name="Inagaki F."/>
            <person name="Takami H."/>
        </authorList>
    </citation>
    <scope>NUCLEOTIDE SEQUENCE</scope>
    <source>
        <strain evidence="1">Expedition CK06-06</strain>
    </source>
</reference>
<evidence type="ECO:0008006" key="2">
    <source>
        <dbReference type="Google" id="ProtNLM"/>
    </source>
</evidence>
<protein>
    <recommendedName>
        <fullName evidence="2">ADP-ribosylglycohydrolase family protein</fullName>
    </recommendedName>
</protein>
<dbReference type="InterPro" id="IPR005502">
    <property type="entry name" value="Ribosyl_crysJ1"/>
</dbReference>